<dbReference type="GO" id="GO:0016787">
    <property type="term" value="F:hydrolase activity"/>
    <property type="evidence" value="ECO:0007669"/>
    <property type="project" value="UniProtKB-KW"/>
</dbReference>
<dbReference type="Pfam" id="PF07470">
    <property type="entry name" value="Glyco_hydro_88"/>
    <property type="match status" value="1"/>
</dbReference>
<dbReference type="SUPFAM" id="SSF48208">
    <property type="entry name" value="Six-hairpin glycosidases"/>
    <property type="match status" value="1"/>
</dbReference>
<name>A0A3R9R3I6_9BACT</name>
<evidence type="ECO:0000256" key="2">
    <source>
        <dbReference type="SAM" id="SignalP"/>
    </source>
</evidence>
<evidence type="ECO:0000313" key="3">
    <source>
        <dbReference type="EMBL" id="RSL17093.1"/>
    </source>
</evidence>
<dbReference type="InterPro" id="IPR008928">
    <property type="entry name" value="6-hairpin_glycosidase_sf"/>
</dbReference>
<dbReference type="GO" id="GO:0005975">
    <property type="term" value="P:carbohydrate metabolic process"/>
    <property type="evidence" value="ECO:0007669"/>
    <property type="project" value="InterPro"/>
</dbReference>
<dbReference type="PANTHER" id="PTHR33886:SF8">
    <property type="entry name" value="UNSATURATED RHAMNOGALACTURONAN HYDROLASE (EUROFUNG)"/>
    <property type="match status" value="1"/>
</dbReference>
<dbReference type="Proteomes" id="UP000269669">
    <property type="component" value="Unassembled WGS sequence"/>
</dbReference>
<dbReference type="EMBL" id="RSDW01000001">
    <property type="protein sequence ID" value="RSL17093.1"/>
    <property type="molecule type" value="Genomic_DNA"/>
</dbReference>
<gene>
    <name evidence="3" type="ORF">EDE15_2621</name>
</gene>
<evidence type="ECO:0000313" key="4">
    <source>
        <dbReference type="Proteomes" id="UP000269669"/>
    </source>
</evidence>
<dbReference type="PROSITE" id="PS51257">
    <property type="entry name" value="PROKAR_LIPOPROTEIN"/>
    <property type="match status" value="1"/>
</dbReference>
<keyword evidence="4" id="KW-1185">Reference proteome</keyword>
<dbReference type="PANTHER" id="PTHR33886">
    <property type="entry name" value="UNSATURATED RHAMNOGALACTURONAN HYDROLASE (EUROFUNG)"/>
    <property type="match status" value="1"/>
</dbReference>
<feature type="chain" id="PRO_5018648339" evidence="2">
    <location>
        <begin position="22"/>
        <end position="366"/>
    </location>
</feature>
<sequence length="366" mass="41318">MKSRLALCGFVLMGCLGVAGAQGVSANDSFANWPAGDSPQDVGKALAEHFVTSPHQYTKTIHYSEVASWYGALRYAQLTHNDALRDALIKRFEPLMPGGAEAERRPVRRHVDDSIFGVVPLEIARQTKDPRFLKEGLWWADRQWENPQPDGLSAETRYWIDDMYMLTMLQLEAYRASGDRKYLDRVAKEMVSYLDKLQQPNGLFFHAPDVKYFWGRGDGWVAAGMAEVLSDLPEDHPDRARIMKGYRLMMSSLLKYQGKDGMWHELIDKDDAWPESSSSAMFAFAMIMGVKHGWLDAATYGPAARKGWIAVVGYVDQNHDVTQVCEGTGKKDDMQYYYDRKRRTGDFHGQAPVMWAADALLADGAK</sequence>
<organism evidence="3 4">
    <name type="scientific">Edaphobacter aggregans</name>
    <dbReference type="NCBI Taxonomy" id="570835"/>
    <lineage>
        <taxon>Bacteria</taxon>
        <taxon>Pseudomonadati</taxon>
        <taxon>Acidobacteriota</taxon>
        <taxon>Terriglobia</taxon>
        <taxon>Terriglobales</taxon>
        <taxon>Acidobacteriaceae</taxon>
        <taxon>Edaphobacter</taxon>
    </lineage>
</organism>
<dbReference type="InterPro" id="IPR052043">
    <property type="entry name" value="PolySaccharide_Degr_Enz"/>
</dbReference>
<proteinExistence type="predicted"/>
<keyword evidence="1 3" id="KW-0378">Hydrolase</keyword>
<dbReference type="InterPro" id="IPR010905">
    <property type="entry name" value="Glyco_hydro_88"/>
</dbReference>
<evidence type="ECO:0000256" key="1">
    <source>
        <dbReference type="ARBA" id="ARBA00022801"/>
    </source>
</evidence>
<dbReference type="RefSeq" id="WP_125485621.1">
    <property type="nucleotide sequence ID" value="NZ_RSDW01000001.1"/>
</dbReference>
<dbReference type="AlphaFoldDB" id="A0A3R9R3I6"/>
<accession>A0A3R9R3I6</accession>
<feature type="signal peptide" evidence="2">
    <location>
        <begin position="1"/>
        <end position="21"/>
    </location>
</feature>
<dbReference type="OrthoDB" id="9812931at2"/>
<reference evidence="3 4" key="1">
    <citation type="submission" date="2018-12" db="EMBL/GenBank/DDBJ databases">
        <title>Sequencing of bacterial isolates from soil warming experiment in Harvard Forest, Massachusetts, USA.</title>
        <authorList>
            <person name="Deangelis K."/>
        </authorList>
    </citation>
    <scope>NUCLEOTIDE SEQUENCE [LARGE SCALE GENOMIC DNA]</scope>
    <source>
        <strain evidence="3 4">EB153</strain>
    </source>
</reference>
<comment type="caution">
    <text evidence="3">The sequence shown here is derived from an EMBL/GenBank/DDBJ whole genome shotgun (WGS) entry which is preliminary data.</text>
</comment>
<keyword evidence="2" id="KW-0732">Signal</keyword>
<dbReference type="InterPro" id="IPR012341">
    <property type="entry name" value="6hp_glycosidase-like_sf"/>
</dbReference>
<protein>
    <submittedName>
        <fullName evidence="3">Rhamnogalacturonyl hydrolase YesR</fullName>
    </submittedName>
</protein>
<dbReference type="Gene3D" id="1.50.10.10">
    <property type="match status" value="1"/>
</dbReference>